<feature type="non-terminal residue" evidence="1">
    <location>
        <position position="1"/>
    </location>
</feature>
<reference evidence="1" key="1">
    <citation type="submission" date="2023-06" db="EMBL/GenBank/DDBJ databases">
        <authorList>
            <consortium name="Lawrence Berkeley National Laboratory"/>
            <person name="Ahrendt S."/>
            <person name="Sahu N."/>
            <person name="Indic B."/>
            <person name="Wong-Bajracharya J."/>
            <person name="Merenyi Z."/>
            <person name="Ke H.-M."/>
            <person name="Monk M."/>
            <person name="Kocsube S."/>
            <person name="Drula E."/>
            <person name="Lipzen A."/>
            <person name="Balint B."/>
            <person name="Henrissat B."/>
            <person name="Andreopoulos B."/>
            <person name="Martin F.M."/>
            <person name="Harder C.B."/>
            <person name="Rigling D."/>
            <person name="Ford K.L."/>
            <person name="Foster G.D."/>
            <person name="Pangilinan J."/>
            <person name="Papanicolaou A."/>
            <person name="Barry K."/>
            <person name="LaButti K."/>
            <person name="Viragh M."/>
            <person name="Koriabine M."/>
            <person name="Yan M."/>
            <person name="Riley R."/>
            <person name="Champramary S."/>
            <person name="Plett K.L."/>
            <person name="Tsai I.J."/>
            <person name="Slot J."/>
            <person name="Sipos G."/>
            <person name="Plett J."/>
            <person name="Nagy L.G."/>
            <person name="Grigoriev I.V."/>
        </authorList>
    </citation>
    <scope>NUCLEOTIDE SEQUENCE</scope>
    <source>
        <strain evidence="1">ICMP 16352</strain>
    </source>
</reference>
<dbReference type="EMBL" id="JAUEPR010000012">
    <property type="protein sequence ID" value="KAK0479142.1"/>
    <property type="molecule type" value="Genomic_DNA"/>
</dbReference>
<accession>A0AA39U7G4</accession>
<dbReference type="Proteomes" id="UP001175227">
    <property type="component" value="Unassembled WGS sequence"/>
</dbReference>
<sequence>WLLAQLQPFFIQSSAKRSKHDPFDKLQDIMQEWVIPIEFFDEAIHETLDSIFLLLLRAPGTPLFVIIDKGNVLADGREFSFSDAFRDGRPILSELLMIWEHHLQAYDVTLIVADTKIPRKHFNSDQWSNYQWCSDTGDFGVPEIQR</sequence>
<proteinExistence type="predicted"/>
<organism evidence="1 2">
    <name type="scientific">Armillaria novae-zelandiae</name>
    <dbReference type="NCBI Taxonomy" id="153914"/>
    <lineage>
        <taxon>Eukaryota</taxon>
        <taxon>Fungi</taxon>
        <taxon>Dikarya</taxon>
        <taxon>Basidiomycota</taxon>
        <taxon>Agaricomycotina</taxon>
        <taxon>Agaricomycetes</taxon>
        <taxon>Agaricomycetidae</taxon>
        <taxon>Agaricales</taxon>
        <taxon>Marasmiineae</taxon>
        <taxon>Physalacriaceae</taxon>
        <taxon>Armillaria</taxon>
    </lineage>
</organism>
<gene>
    <name evidence="1" type="ORF">IW261DRAFT_1299153</name>
</gene>
<keyword evidence="2" id="KW-1185">Reference proteome</keyword>
<dbReference type="AlphaFoldDB" id="A0AA39U7G4"/>
<name>A0AA39U7G4_9AGAR</name>
<evidence type="ECO:0000313" key="2">
    <source>
        <dbReference type="Proteomes" id="UP001175227"/>
    </source>
</evidence>
<feature type="non-terminal residue" evidence="1">
    <location>
        <position position="146"/>
    </location>
</feature>
<protein>
    <submittedName>
        <fullName evidence="1">Uncharacterized protein</fullName>
    </submittedName>
</protein>
<evidence type="ECO:0000313" key="1">
    <source>
        <dbReference type="EMBL" id="KAK0479142.1"/>
    </source>
</evidence>
<comment type="caution">
    <text evidence="1">The sequence shown here is derived from an EMBL/GenBank/DDBJ whole genome shotgun (WGS) entry which is preliminary data.</text>
</comment>